<reference evidence="1 2" key="1">
    <citation type="journal article" date="2016" name="J. Dairy Sci.">
        <title>Characterization and adsorption of Lactobacillus virulent phage P1.</title>
        <authorList>
            <person name="Chen X."/>
            <person name="Xi Y."/>
            <person name="Zhang H."/>
            <person name="Wang Z."/>
            <person name="Fan M."/>
            <person name="Liu Y."/>
            <person name="Wu W."/>
        </authorList>
    </citation>
    <scope>NUCLEOTIDE SEQUENCE [LARGE SCALE GENOMIC DNA]</scope>
</reference>
<organism evidence="1 2">
    <name type="scientific">Lactobacillus phage P1</name>
    <dbReference type="NCBI Taxonomy" id="1846168"/>
    <lineage>
        <taxon>Viruses</taxon>
        <taxon>Duplodnaviria</taxon>
        <taxon>Heunggongvirae</taxon>
        <taxon>Uroviricota</taxon>
        <taxon>Caudoviricetes</taxon>
        <taxon>Tybeckvirinae</taxon>
        <taxon>Maenadvirus</taxon>
        <taxon>Maenadvirus P1</taxon>
    </lineage>
</organism>
<dbReference type="EMBL" id="KX223815">
    <property type="protein sequence ID" value="ANO57995.1"/>
    <property type="molecule type" value="Genomic_DNA"/>
</dbReference>
<name>A0A1S5RCV1_9CAUD</name>
<proteinExistence type="predicted"/>
<evidence type="ECO:0000313" key="1">
    <source>
        <dbReference type="EMBL" id="ANO57995.1"/>
    </source>
</evidence>
<protein>
    <submittedName>
        <fullName evidence="1">Uncharacterized protein</fullName>
    </submittedName>
</protein>
<accession>A0A1S5RCV1</accession>
<sequence>MKFRKPTKLHKHHWVLVTDQPWLKTFGGLSVLHCSICGQVTNVPKDCVDKIEAKTRL</sequence>
<dbReference type="Proteomes" id="UP000222183">
    <property type="component" value="Segment"/>
</dbReference>
<gene>
    <name evidence="1" type="ORF">LVP1_g066</name>
</gene>
<keyword evidence="2" id="KW-1185">Reference proteome</keyword>
<evidence type="ECO:0000313" key="2">
    <source>
        <dbReference type="Proteomes" id="UP000222183"/>
    </source>
</evidence>